<name>A0A139X7P8_9CYAN</name>
<accession>A0A139X7P8</accession>
<keyword evidence="2" id="KW-1185">Reference proteome</keyword>
<dbReference type="Proteomes" id="UP000076925">
    <property type="component" value="Unassembled WGS sequence"/>
</dbReference>
<reference evidence="1 2" key="1">
    <citation type="journal article" date="2013" name="Genome Biol. Evol.">
        <title>Genomes of Stigonematalean cyanobacteria (subsection V) and the evolution of oxygenic photosynthesis from prokaryotes to plastids.</title>
        <authorList>
            <person name="Dagan T."/>
            <person name="Roettger M."/>
            <person name="Stucken K."/>
            <person name="Landan G."/>
            <person name="Koch R."/>
            <person name="Major P."/>
            <person name="Gould S.B."/>
            <person name="Goremykin V.V."/>
            <person name="Rippka R."/>
            <person name="Tandeau de Marsac N."/>
            <person name="Gugger M."/>
            <person name="Lockhart P.J."/>
            <person name="Allen J.F."/>
            <person name="Brune I."/>
            <person name="Maus I."/>
            <person name="Puhler A."/>
            <person name="Martin W.F."/>
        </authorList>
    </citation>
    <scope>NUCLEOTIDE SEQUENCE [LARGE SCALE GENOMIC DNA]</scope>
    <source>
        <strain evidence="1 2">PCC 7110</strain>
    </source>
</reference>
<organism evidence="1 2">
    <name type="scientific">Scytonema hofmannii PCC 7110</name>
    <dbReference type="NCBI Taxonomy" id="128403"/>
    <lineage>
        <taxon>Bacteria</taxon>
        <taxon>Bacillati</taxon>
        <taxon>Cyanobacteriota</taxon>
        <taxon>Cyanophyceae</taxon>
        <taxon>Nostocales</taxon>
        <taxon>Scytonemataceae</taxon>
        <taxon>Scytonema</taxon>
    </lineage>
</organism>
<evidence type="ECO:0000313" key="2">
    <source>
        <dbReference type="Proteomes" id="UP000076925"/>
    </source>
</evidence>
<dbReference type="EMBL" id="ANNX02000026">
    <property type="protein sequence ID" value="KYC40729.1"/>
    <property type="molecule type" value="Genomic_DNA"/>
</dbReference>
<gene>
    <name evidence="1" type="ORF">WA1_24120</name>
</gene>
<sequence length="279" mass="32471">MLLPQEIQDIRIEVGNAIFALSTPKLLQLAGMLNFYAYCIVRHYAAADKVDGKLVIDAAKFENLVALSAAGELTITGAVLYLSDYLQTHWQGAYFSPRSIRRCREFMRDTLRLFNFVPQIEGTTTQPPELRAIDFPRMLLAYEAVESELCNRMYLPDGREPHSREELEQCLPKHLGLNMVLLFNHAFKGVAAFRRKDFEQVSSVLQPTCLETTWNRYKGLWKPQPYDVKFFGRIGWNRRSRSYERCFDEDVWLLVRSRFAPWDAIALEMEHLCKQHTRP</sequence>
<evidence type="ECO:0000313" key="1">
    <source>
        <dbReference type="EMBL" id="KYC40729.1"/>
    </source>
</evidence>
<dbReference type="AlphaFoldDB" id="A0A139X7P8"/>
<proteinExistence type="predicted"/>
<comment type="caution">
    <text evidence="1">The sequence shown here is derived from an EMBL/GenBank/DDBJ whole genome shotgun (WGS) entry which is preliminary data.</text>
</comment>
<protein>
    <submittedName>
        <fullName evidence="1">Uncharacterized protein</fullName>
    </submittedName>
</protein>